<feature type="compositionally biased region" description="Low complexity" evidence="1">
    <location>
        <begin position="107"/>
        <end position="127"/>
    </location>
</feature>
<comment type="caution">
    <text evidence="3">The sequence shown here is derived from an EMBL/GenBank/DDBJ whole genome shotgun (WGS) entry which is preliminary data.</text>
</comment>
<organism evidence="3 4">
    <name type="scientific">Streptomyces palmae</name>
    <dbReference type="NCBI Taxonomy" id="1701085"/>
    <lineage>
        <taxon>Bacteria</taxon>
        <taxon>Bacillati</taxon>
        <taxon>Actinomycetota</taxon>
        <taxon>Actinomycetes</taxon>
        <taxon>Kitasatosporales</taxon>
        <taxon>Streptomycetaceae</taxon>
        <taxon>Streptomyces</taxon>
    </lineage>
</organism>
<keyword evidence="2" id="KW-0472">Membrane</keyword>
<evidence type="ECO:0000313" key="4">
    <source>
        <dbReference type="Proteomes" id="UP000297948"/>
    </source>
</evidence>
<evidence type="ECO:0000256" key="1">
    <source>
        <dbReference type="SAM" id="MobiDB-lite"/>
    </source>
</evidence>
<proteinExistence type="predicted"/>
<feature type="compositionally biased region" description="Low complexity" evidence="1">
    <location>
        <begin position="144"/>
        <end position="156"/>
    </location>
</feature>
<evidence type="ECO:0000313" key="3">
    <source>
        <dbReference type="EMBL" id="TGB14774.1"/>
    </source>
</evidence>
<keyword evidence="2" id="KW-0812">Transmembrane</keyword>
<dbReference type="EMBL" id="SRID01000047">
    <property type="protein sequence ID" value="TGB14774.1"/>
    <property type="molecule type" value="Genomic_DNA"/>
</dbReference>
<dbReference type="AlphaFoldDB" id="A0A4Z0HA05"/>
<dbReference type="Proteomes" id="UP000297948">
    <property type="component" value="Unassembled WGS sequence"/>
</dbReference>
<dbReference type="OrthoDB" id="3854759at2"/>
<feature type="compositionally biased region" description="Pro residues" evidence="1">
    <location>
        <begin position="1"/>
        <end position="13"/>
    </location>
</feature>
<reference evidence="3 4" key="1">
    <citation type="submission" date="2019-03" db="EMBL/GenBank/DDBJ databases">
        <authorList>
            <person name="Gonzalez-Pimentel J.L."/>
        </authorList>
    </citation>
    <scope>NUCLEOTIDE SEQUENCE [LARGE SCALE GENOMIC DNA]</scope>
    <source>
        <strain evidence="3 4">JCM 31289</strain>
    </source>
</reference>
<dbReference type="RefSeq" id="WP_135338235.1">
    <property type="nucleotide sequence ID" value="NZ_JBHLTX010000005.1"/>
</dbReference>
<accession>A0A4Z0HA05</accession>
<protein>
    <recommendedName>
        <fullName evidence="5">Septum formation-related domain-containing protein</fullName>
    </recommendedName>
</protein>
<name>A0A4Z0HA05_9ACTN</name>
<feature type="region of interest" description="Disordered" evidence="1">
    <location>
        <begin position="87"/>
        <end position="163"/>
    </location>
</feature>
<evidence type="ECO:0000256" key="2">
    <source>
        <dbReference type="SAM" id="Phobius"/>
    </source>
</evidence>
<keyword evidence="4" id="KW-1185">Reference proteome</keyword>
<evidence type="ECO:0008006" key="5">
    <source>
        <dbReference type="Google" id="ProtNLM"/>
    </source>
</evidence>
<feature type="region of interest" description="Disordered" evidence="1">
    <location>
        <begin position="1"/>
        <end position="63"/>
    </location>
</feature>
<gene>
    <name evidence="3" type="ORF">E4099_07900</name>
</gene>
<sequence>MTFPPPSNQPGPPAGSGGFGPPPDTTGSAQPQGFGPPVPPGGFGAPGAFGPVVPPPPPRRGRGRVAAIAAGSVVAVALVVGAVVVATGGDDHPASAKRRPSQGGGTSTSASASPSAEPSTSEDPGQGAPLGGGPGQSDDEEPGPSDSASQSASPPSDLVPYVQLKPGQCFDHPALDSSVTTIETRSCDRPHDGEVIANETLTGEFATEAAIQRKAMSLCRADAAKRLQSIPRDRMYYYYALYPARDTYTYQGKNKISCSLTLSSSLNGPKLDKPLPG</sequence>
<feature type="transmembrane region" description="Helical" evidence="2">
    <location>
        <begin position="65"/>
        <end position="89"/>
    </location>
</feature>
<keyword evidence="2" id="KW-1133">Transmembrane helix</keyword>